<dbReference type="Gene3D" id="3.30.1370.160">
    <property type="match status" value="1"/>
</dbReference>
<dbReference type="InterPro" id="IPR002942">
    <property type="entry name" value="S4_RNA-bd"/>
</dbReference>
<dbReference type="EMBL" id="AGEG01000002">
    <property type="protein sequence ID" value="EHR38070.1"/>
    <property type="molecule type" value="Genomic_DNA"/>
</dbReference>
<dbReference type="GO" id="GO:0003723">
    <property type="term" value="F:RNA binding"/>
    <property type="evidence" value="ECO:0007669"/>
    <property type="project" value="UniProtKB-KW"/>
</dbReference>
<dbReference type="PANTHER" id="PTHR13633">
    <property type="entry name" value="MITOCHONDRIAL TRANSCRIPTION RESCUE FACTOR 1"/>
    <property type="match status" value="1"/>
</dbReference>
<evidence type="ECO:0000259" key="2">
    <source>
        <dbReference type="SMART" id="SM00363"/>
    </source>
</evidence>
<dbReference type="SMART" id="SM00363">
    <property type="entry name" value="S4"/>
    <property type="match status" value="1"/>
</dbReference>
<sequence>MGSDIYQHYRKEEGGFVDQVFDWLTQASSLYSPVLTPFLTPREGLIVKQIVNGYEDLQVELTGGYPSAERQRALIYPLYYQVQLEDFSLAYMQIHYPHKFGELTHQQILGSVMATGIKRDRLGDIMTDGQTWQIIVDTHLATYLINHLSKIGRMGVQVKQINPEELVDSVEEWEDLPLITGSLRVDSVVSKVYNLSRQRAKEAIQSGQVKVNYTPIDKVDTVLAMSDLVSLRKYGRFRLEGIEGMTRKDKYRINVKLLKT</sequence>
<accession>H3NH15</accession>
<dbReference type="CDD" id="cd00165">
    <property type="entry name" value="S4"/>
    <property type="match status" value="1"/>
</dbReference>
<dbReference type="PROSITE" id="PS50889">
    <property type="entry name" value="S4"/>
    <property type="match status" value="1"/>
</dbReference>
<dbReference type="PANTHER" id="PTHR13633:SF3">
    <property type="entry name" value="MITOCHONDRIAL TRANSCRIPTION RESCUE FACTOR 1"/>
    <property type="match status" value="1"/>
</dbReference>
<dbReference type="OrthoDB" id="9812787at2"/>
<dbReference type="InterPro" id="IPR036986">
    <property type="entry name" value="S4_RNA-bd_sf"/>
</dbReference>
<dbReference type="Gene3D" id="3.10.290.10">
    <property type="entry name" value="RNA-binding S4 domain"/>
    <property type="match status" value="1"/>
</dbReference>
<dbReference type="Pfam" id="PF01479">
    <property type="entry name" value="S4"/>
    <property type="match status" value="1"/>
</dbReference>
<reference evidence="3 4" key="1">
    <citation type="submission" date="2012-01" db="EMBL/GenBank/DDBJ databases">
        <title>The Genome Sequence of Facklamia languida CCUG 37842.</title>
        <authorList>
            <consortium name="The Broad Institute Genome Sequencing Platform"/>
            <person name="Earl A."/>
            <person name="Ward D."/>
            <person name="Feldgarden M."/>
            <person name="Gevers D."/>
            <person name="Huys G."/>
            <person name="Young S.K."/>
            <person name="Zeng Q."/>
            <person name="Gargeya S."/>
            <person name="Fitzgerald M."/>
            <person name="Haas B."/>
            <person name="Abouelleil A."/>
            <person name="Alvarado L."/>
            <person name="Arachchi H.M."/>
            <person name="Berlin A."/>
            <person name="Chapman S.B."/>
            <person name="Gearin G."/>
            <person name="Goldberg J."/>
            <person name="Griggs A."/>
            <person name="Gujja S."/>
            <person name="Hansen M."/>
            <person name="Heiman D."/>
            <person name="Howarth C."/>
            <person name="Larimer J."/>
            <person name="Lui A."/>
            <person name="MacDonald P.J.P."/>
            <person name="McCowen C."/>
            <person name="Montmayeur A."/>
            <person name="Murphy C."/>
            <person name="Neiman D."/>
            <person name="Pearson M."/>
            <person name="Priest M."/>
            <person name="Roberts A."/>
            <person name="Saif S."/>
            <person name="Shea T."/>
            <person name="Sisk P."/>
            <person name="Stolte C."/>
            <person name="Sykes S."/>
            <person name="Wortman J."/>
            <person name="Nusbaum C."/>
            <person name="Birren B."/>
        </authorList>
    </citation>
    <scope>NUCLEOTIDE SEQUENCE [LARGE SCALE GENOMIC DNA]</scope>
    <source>
        <strain evidence="3 4">CCUG 37842</strain>
    </source>
</reference>
<dbReference type="STRING" id="883113.HMPREF9708_00154"/>
<comment type="caution">
    <text evidence="3">The sequence shown here is derived from an EMBL/GenBank/DDBJ whole genome shotgun (WGS) entry which is preliminary data.</text>
</comment>
<dbReference type="Pfam" id="PF21278">
    <property type="entry name" value="YlmH_1st"/>
    <property type="match status" value="1"/>
</dbReference>
<dbReference type="eggNOG" id="COG2302">
    <property type="taxonomic scope" value="Bacteria"/>
</dbReference>
<dbReference type="Proteomes" id="UP000006190">
    <property type="component" value="Unassembled WGS sequence"/>
</dbReference>
<dbReference type="AlphaFoldDB" id="H3NH15"/>
<keyword evidence="4" id="KW-1185">Reference proteome</keyword>
<dbReference type="HOGENOM" id="CLU_075687_2_0_9"/>
<evidence type="ECO:0000313" key="3">
    <source>
        <dbReference type="EMBL" id="EHR38070.1"/>
    </source>
</evidence>
<evidence type="ECO:0000256" key="1">
    <source>
        <dbReference type="PROSITE-ProRule" id="PRU00182"/>
    </source>
</evidence>
<evidence type="ECO:0000313" key="4">
    <source>
        <dbReference type="Proteomes" id="UP000006190"/>
    </source>
</evidence>
<name>H3NH15_9LACT</name>
<proteinExistence type="predicted"/>
<gene>
    <name evidence="3" type="ORF">HMPREF9708_00154</name>
</gene>
<protein>
    <recommendedName>
        <fullName evidence="2">RNA-binding S4 domain-containing protein</fullName>
    </recommendedName>
</protein>
<dbReference type="InterPro" id="IPR040591">
    <property type="entry name" value="RqcP2_RBD"/>
</dbReference>
<dbReference type="RefSeq" id="WP_006308019.1">
    <property type="nucleotide sequence ID" value="NZ_JH601133.1"/>
</dbReference>
<dbReference type="Gene3D" id="3.30.70.330">
    <property type="match status" value="1"/>
</dbReference>
<organism evidence="3 4">
    <name type="scientific">Facklamia languida CCUG 37842</name>
    <dbReference type="NCBI Taxonomy" id="883113"/>
    <lineage>
        <taxon>Bacteria</taxon>
        <taxon>Bacillati</taxon>
        <taxon>Bacillota</taxon>
        <taxon>Bacilli</taxon>
        <taxon>Lactobacillales</taxon>
        <taxon>Aerococcaceae</taxon>
        <taxon>Facklamia</taxon>
    </lineage>
</organism>
<dbReference type="SUPFAM" id="SSF55174">
    <property type="entry name" value="Alpha-L RNA-binding motif"/>
    <property type="match status" value="1"/>
</dbReference>
<feature type="domain" description="RNA-binding S4" evidence="2">
    <location>
        <begin position="183"/>
        <end position="243"/>
    </location>
</feature>
<dbReference type="InterPro" id="IPR012677">
    <property type="entry name" value="Nucleotide-bd_a/b_plait_sf"/>
</dbReference>
<keyword evidence="1" id="KW-0694">RNA-binding</keyword>
<dbReference type="InterPro" id="IPR048443">
    <property type="entry name" value="RqcP2_N"/>
</dbReference>
<dbReference type="PATRIC" id="fig|883113.3.peg.152"/>
<dbReference type="Pfam" id="PF17774">
    <property type="entry name" value="YlmH_RBD"/>
    <property type="match status" value="1"/>
</dbReference>